<protein>
    <submittedName>
        <fullName evidence="2">Uncharacterized protein</fullName>
    </submittedName>
</protein>
<dbReference type="AlphaFoldDB" id="A0A8H6J7N7"/>
<comment type="caution">
    <text evidence="2">The sequence shown here is derived from an EMBL/GenBank/DDBJ whole genome shotgun (WGS) entry which is preliminary data.</text>
</comment>
<dbReference type="EMBL" id="WIGN01000129">
    <property type="protein sequence ID" value="KAF6807808.1"/>
    <property type="molecule type" value="Genomic_DNA"/>
</dbReference>
<dbReference type="Proteomes" id="UP000652219">
    <property type="component" value="Unassembled WGS sequence"/>
</dbReference>
<accession>A0A8H6J7N7</accession>
<sequence length="155" mass="17362">MPEGGRKDRPTGRHQSERSGIGYCGRERGIFPAERATDHGGSRLLPPTTREAKQSSIRRGQQPGGRVRRCRSKLGSPLSLPHPSSRAVQQQFPCDGRLRSQWWSPEARMRGARLLPAALLHAKGEHPACTTQTQTDRQNILGCCCRHWSRFPLPH</sequence>
<feature type="compositionally biased region" description="Basic and acidic residues" evidence="1">
    <location>
        <begin position="25"/>
        <end position="41"/>
    </location>
</feature>
<proteinExistence type="predicted"/>
<evidence type="ECO:0000313" key="2">
    <source>
        <dbReference type="EMBL" id="KAF6807808.1"/>
    </source>
</evidence>
<feature type="region of interest" description="Disordered" evidence="1">
    <location>
        <begin position="1"/>
        <end position="91"/>
    </location>
</feature>
<organism evidence="2 3">
    <name type="scientific">Colletotrichum sojae</name>
    <dbReference type="NCBI Taxonomy" id="2175907"/>
    <lineage>
        <taxon>Eukaryota</taxon>
        <taxon>Fungi</taxon>
        <taxon>Dikarya</taxon>
        <taxon>Ascomycota</taxon>
        <taxon>Pezizomycotina</taxon>
        <taxon>Sordariomycetes</taxon>
        <taxon>Hypocreomycetidae</taxon>
        <taxon>Glomerellales</taxon>
        <taxon>Glomerellaceae</taxon>
        <taxon>Colletotrichum</taxon>
        <taxon>Colletotrichum orchidearum species complex</taxon>
    </lineage>
</organism>
<reference evidence="2 3" key="1">
    <citation type="journal article" date="2020" name="Phytopathology">
        <title>Genome Sequence Resources of Colletotrichum truncatum, C. plurivorum, C. musicola, and C. sojae: Four Species Pathogenic to Soybean (Glycine max).</title>
        <authorList>
            <person name="Rogerio F."/>
            <person name="Boufleur T.R."/>
            <person name="Ciampi-Guillardi M."/>
            <person name="Sukno S.A."/>
            <person name="Thon M.R."/>
            <person name="Massola Junior N.S."/>
            <person name="Baroncelli R."/>
        </authorList>
    </citation>
    <scope>NUCLEOTIDE SEQUENCE [LARGE SCALE GENOMIC DNA]</scope>
    <source>
        <strain evidence="2 3">LFN0009</strain>
    </source>
</reference>
<keyword evidence="3" id="KW-1185">Reference proteome</keyword>
<name>A0A8H6J7N7_9PEZI</name>
<evidence type="ECO:0000256" key="1">
    <source>
        <dbReference type="SAM" id="MobiDB-lite"/>
    </source>
</evidence>
<gene>
    <name evidence="2" type="ORF">CSOJ01_07930</name>
</gene>
<feature type="compositionally biased region" description="Basic and acidic residues" evidence="1">
    <location>
        <begin position="1"/>
        <end position="17"/>
    </location>
</feature>
<evidence type="ECO:0000313" key="3">
    <source>
        <dbReference type="Proteomes" id="UP000652219"/>
    </source>
</evidence>
<feature type="compositionally biased region" description="Low complexity" evidence="1">
    <location>
        <begin position="73"/>
        <end position="85"/>
    </location>
</feature>